<dbReference type="OrthoDB" id="530627at2"/>
<dbReference type="RefSeq" id="WP_012195303.1">
    <property type="nucleotide sequence ID" value="NC_009976.1"/>
</dbReference>
<gene>
    <name evidence="1" type="ordered locus">P9211_07501</name>
</gene>
<dbReference type="eggNOG" id="COG0847">
    <property type="taxonomic scope" value="Bacteria"/>
</dbReference>
<sequence length="234" mass="27209">MSKELTHRGNELKELGWSEQDVLRYVELWDYRQRWGAINLERDDRLFLRKAESALPNISSSKPSVKKPINEKSYYRRISFFLDEMNKAEGKLSLDKDARGIWPILLEEELRALNYFQPVLGLPDTLKAKALTPFREELIETAVSQYDKHLRLLEFNFSDLASSLDSLGKKNWVPLREGINNNKNSYPVLDSSQLTLFRTEVRNKLIPLIRNTFPSLADSDKPNPPENWIPESDS</sequence>
<evidence type="ECO:0000313" key="2">
    <source>
        <dbReference type="Proteomes" id="UP000000788"/>
    </source>
</evidence>
<proteinExistence type="predicted"/>
<organism evidence="1 2">
    <name type="scientific">Prochlorococcus marinus (strain MIT 9211)</name>
    <dbReference type="NCBI Taxonomy" id="93059"/>
    <lineage>
        <taxon>Bacteria</taxon>
        <taxon>Bacillati</taxon>
        <taxon>Cyanobacteriota</taxon>
        <taxon>Cyanophyceae</taxon>
        <taxon>Synechococcales</taxon>
        <taxon>Prochlorococcaceae</taxon>
        <taxon>Prochlorococcus</taxon>
    </lineage>
</organism>
<evidence type="ECO:0000313" key="1">
    <source>
        <dbReference type="EMBL" id="ABX08681.1"/>
    </source>
</evidence>
<dbReference type="HOGENOM" id="CLU_1229363_0_0_3"/>
<reference evidence="1 2" key="1">
    <citation type="journal article" date="2007" name="PLoS Genet.">
        <title>Patterns and implications of gene gain and loss in the evolution of Prochlorococcus.</title>
        <authorList>
            <person name="Kettler G.C."/>
            <person name="Martiny A.C."/>
            <person name="Huang K."/>
            <person name="Zucker J."/>
            <person name="Coleman M.L."/>
            <person name="Rodrigue S."/>
            <person name="Chen F."/>
            <person name="Lapidus A."/>
            <person name="Ferriera S."/>
            <person name="Johnson J."/>
            <person name="Steglich C."/>
            <person name="Church G.M."/>
            <person name="Richardson P."/>
            <person name="Chisholm S.W."/>
        </authorList>
    </citation>
    <scope>NUCLEOTIDE SEQUENCE [LARGE SCALE GENOMIC DNA]</scope>
    <source>
        <strain evidence="2">MIT 9211</strain>
    </source>
</reference>
<name>A9BA19_PROM4</name>
<protein>
    <submittedName>
        <fullName evidence="1">Uncharacterized protein</fullName>
    </submittedName>
</protein>
<accession>A9BA19</accession>
<dbReference type="KEGG" id="pmj:P9211_07501"/>
<dbReference type="Proteomes" id="UP000000788">
    <property type="component" value="Chromosome"/>
</dbReference>
<dbReference type="EMBL" id="CP000878">
    <property type="protein sequence ID" value="ABX08681.1"/>
    <property type="molecule type" value="Genomic_DNA"/>
</dbReference>
<dbReference type="STRING" id="93059.P9211_07501"/>
<dbReference type="AlphaFoldDB" id="A9BA19"/>
<keyword evidence="2" id="KW-1185">Reference proteome</keyword>